<accession>A0A151A7C7</accession>
<dbReference type="OrthoDB" id="190358at2"/>
<name>A0A151A7C7_9STAP</name>
<evidence type="ECO:0000313" key="4">
    <source>
        <dbReference type="EMBL" id="KYH15349.1"/>
    </source>
</evidence>
<organism evidence="4 5">
    <name type="scientific">Staphylococcus kloosii</name>
    <dbReference type="NCBI Taxonomy" id="29384"/>
    <lineage>
        <taxon>Bacteria</taxon>
        <taxon>Bacillati</taxon>
        <taxon>Bacillota</taxon>
        <taxon>Bacilli</taxon>
        <taxon>Bacillales</taxon>
        <taxon>Staphylococcaceae</taxon>
        <taxon>Staphylococcus</taxon>
    </lineage>
</organism>
<evidence type="ECO:0000256" key="1">
    <source>
        <dbReference type="ARBA" id="ARBA00006817"/>
    </source>
</evidence>
<dbReference type="KEGG" id="skl:C7J89_04465"/>
<dbReference type="RefSeq" id="WP_061853550.1">
    <property type="nucleotide sequence ID" value="NZ_BKAQ01000025.1"/>
</dbReference>
<dbReference type="Gene3D" id="3.30.530.20">
    <property type="match status" value="1"/>
</dbReference>
<dbReference type="EMBL" id="BKAQ01000025">
    <property type="protein sequence ID" value="GEP83248.1"/>
    <property type="molecule type" value="Genomic_DNA"/>
</dbReference>
<comment type="similarity">
    <text evidence="1">Belongs to the AHA1 family.</text>
</comment>
<evidence type="ECO:0000313" key="6">
    <source>
        <dbReference type="Proteomes" id="UP000321040"/>
    </source>
</evidence>
<feature type="domain" description="Activator of Hsp90 ATPase homologue 1/2-like C-terminal" evidence="2">
    <location>
        <begin position="21"/>
        <end position="161"/>
    </location>
</feature>
<keyword evidence="6" id="KW-1185">Reference proteome</keyword>
<proteinExistence type="inferred from homology"/>
<dbReference type="SUPFAM" id="SSF55961">
    <property type="entry name" value="Bet v1-like"/>
    <property type="match status" value="1"/>
</dbReference>
<dbReference type="EMBL" id="LUGM01000002">
    <property type="protein sequence ID" value="KYH15349.1"/>
    <property type="molecule type" value="Genomic_DNA"/>
</dbReference>
<dbReference type="CDD" id="cd07814">
    <property type="entry name" value="SRPBCC_CalC_Aha1-like"/>
    <property type="match status" value="1"/>
</dbReference>
<comment type="caution">
    <text evidence="4">The sequence shown here is derived from an EMBL/GenBank/DDBJ whole genome shotgun (WGS) entry which is preliminary data.</text>
</comment>
<evidence type="ECO:0000313" key="5">
    <source>
        <dbReference type="Proteomes" id="UP000075418"/>
    </source>
</evidence>
<dbReference type="InterPro" id="IPR023393">
    <property type="entry name" value="START-like_dom_sf"/>
</dbReference>
<dbReference type="InterPro" id="IPR013538">
    <property type="entry name" value="ASHA1/2-like_C"/>
</dbReference>
<protein>
    <recommendedName>
        <fullName evidence="2">Activator of Hsp90 ATPase homologue 1/2-like C-terminal domain-containing protein</fullName>
    </recommendedName>
</protein>
<reference evidence="3 6" key="2">
    <citation type="submission" date="2019-07" db="EMBL/GenBank/DDBJ databases">
        <title>Whole genome shotgun sequence of Staphylococcus kloosii NBRC 109624.</title>
        <authorList>
            <person name="Hosoyama A."/>
            <person name="Uohara A."/>
            <person name="Ohji S."/>
            <person name="Ichikawa N."/>
        </authorList>
    </citation>
    <scope>NUCLEOTIDE SEQUENCE [LARGE SCALE GENOMIC DNA]</scope>
    <source>
        <strain evidence="3 6">NBRC 109624</strain>
    </source>
</reference>
<sequence>MAKYNVENDNVNVNLERLFKSSPELLYRAWTDERLLKRWFMTSERTNQLIQIDAQEQGSYKIIDIRKGKENKVQGRFESLEENEYIAMTIGMPEISEAEDKITVEIFEREAGITQMIFNYNAVVPKERRLSNLEYKQKKKEYHDSTAHGFEMMFDKLQQVIADERENGSN</sequence>
<evidence type="ECO:0000313" key="3">
    <source>
        <dbReference type="EMBL" id="GEP83248.1"/>
    </source>
</evidence>
<dbReference type="Proteomes" id="UP000075418">
    <property type="component" value="Unassembled WGS sequence"/>
</dbReference>
<reference evidence="4 5" key="1">
    <citation type="submission" date="2016-02" db="EMBL/GenBank/DDBJ databases">
        <title>Draft genome sequence of hydrocarbon degrading Staphylococcus saprophyticus Strain CNV2, isolated from crude-oil contaminated soil from Noonmati Oil Refinery, Guwahati, Assam, India.</title>
        <authorList>
            <person name="Mukherjee A."/>
            <person name="Chettri B."/>
            <person name="Langpoklakpam J."/>
            <person name="Singh A.K."/>
            <person name="Chattopadhyay D.J."/>
        </authorList>
    </citation>
    <scope>NUCLEOTIDE SEQUENCE [LARGE SCALE GENOMIC DNA]</scope>
    <source>
        <strain evidence="4 5">CNV2</strain>
    </source>
</reference>
<dbReference type="GeneID" id="69904585"/>
<evidence type="ECO:0000259" key="2">
    <source>
        <dbReference type="Pfam" id="PF08327"/>
    </source>
</evidence>
<dbReference type="Pfam" id="PF08327">
    <property type="entry name" value="AHSA1"/>
    <property type="match status" value="1"/>
</dbReference>
<gene>
    <name evidence="4" type="ORF">A0131_00640</name>
    <name evidence="3" type="ORF">SKL01_24260</name>
</gene>
<dbReference type="Proteomes" id="UP000321040">
    <property type="component" value="Unassembled WGS sequence"/>
</dbReference>
<accession>A0A2T4RCY8</accession>
<dbReference type="AlphaFoldDB" id="A0A151A7C7"/>